<dbReference type="OrthoDB" id="9816431at2"/>
<dbReference type="PROSITE" id="PS01081">
    <property type="entry name" value="HTH_TETR_1"/>
    <property type="match status" value="1"/>
</dbReference>
<keyword evidence="3" id="KW-0804">Transcription</keyword>
<gene>
    <name evidence="6" type="ORF">DX908_08705</name>
</gene>
<dbReference type="AlphaFoldDB" id="A0A371RIQ9"/>
<keyword evidence="7" id="KW-1185">Reference proteome</keyword>
<evidence type="ECO:0000256" key="1">
    <source>
        <dbReference type="ARBA" id="ARBA00023015"/>
    </source>
</evidence>
<evidence type="ECO:0000259" key="5">
    <source>
        <dbReference type="PROSITE" id="PS50977"/>
    </source>
</evidence>
<evidence type="ECO:0000256" key="2">
    <source>
        <dbReference type="ARBA" id="ARBA00023125"/>
    </source>
</evidence>
<feature type="DNA-binding region" description="H-T-H motif" evidence="4">
    <location>
        <begin position="34"/>
        <end position="53"/>
    </location>
</feature>
<dbReference type="InterPro" id="IPR050109">
    <property type="entry name" value="HTH-type_TetR-like_transc_reg"/>
</dbReference>
<evidence type="ECO:0000313" key="7">
    <source>
        <dbReference type="Proteomes" id="UP000264589"/>
    </source>
</evidence>
<dbReference type="EMBL" id="QUQO01000001">
    <property type="protein sequence ID" value="RFB05328.1"/>
    <property type="molecule type" value="Genomic_DNA"/>
</dbReference>
<evidence type="ECO:0000313" key="6">
    <source>
        <dbReference type="EMBL" id="RFB05328.1"/>
    </source>
</evidence>
<dbReference type="InterPro" id="IPR009057">
    <property type="entry name" value="Homeodomain-like_sf"/>
</dbReference>
<accession>A0A371RIQ9</accession>
<name>A0A371RIQ9_9PROT</name>
<comment type="caution">
    <text evidence="6">The sequence shown here is derived from an EMBL/GenBank/DDBJ whole genome shotgun (WGS) entry which is preliminary data.</text>
</comment>
<dbReference type="Gene3D" id="1.10.357.10">
    <property type="entry name" value="Tetracycline Repressor, domain 2"/>
    <property type="match status" value="1"/>
</dbReference>
<dbReference type="InterPro" id="IPR023772">
    <property type="entry name" value="DNA-bd_HTH_TetR-type_CS"/>
</dbReference>
<protein>
    <submittedName>
        <fullName evidence="6">TetR/AcrR family transcriptional regulator</fullName>
    </submittedName>
</protein>
<feature type="domain" description="HTH tetR-type" evidence="5">
    <location>
        <begin position="11"/>
        <end position="71"/>
    </location>
</feature>
<sequence length="202" mass="22103">MSKAKSSGPRPGKRALILKAARELFLEAGLEATSMDQITAAAGISKATLYNHFENKDALFAEVMAEKYEALAEELGELDEGVPPEEALADFGRRLITLVTSPEHIHMVRVIVGATGSNPAISEAYFRHGKAAAFRALGTYLERRVADGTFVIDDVYLAGMQFLGAIKEPLLWPRVFGGNPRGEVDDVVRRAVRMAVKDWTTR</sequence>
<proteinExistence type="predicted"/>
<dbReference type="SUPFAM" id="SSF46689">
    <property type="entry name" value="Homeodomain-like"/>
    <property type="match status" value="1"/>
</dbReference>
<dbReference type="InterPro" id="IPR036271">
    <property type="entry name" value="Tet_transcr_reg_TetR-rel_C_sf"/>
</dbReference>
<dbReference type="InParanoid" id="A0A371RIQ9"/>
<dbReference type="PRINTS" id="PR00455">
    <property type="entry name" value="HTHTETR"/>
</dbReference>
<keyword evidence="2 4" id="KW-0238">DNA-binding</keyword>
<dbReference type="Gene3D" id="1.10.10.60">
    <property type="entry name" value="Homeodomain-like"/>
    <property type="match status" value="1"/>
</dbReference>
<dbReference type="PANTHER" id="PTHR30055">
    <property type="entry name" value="HTH-TYPE TRANSCRIPTIONAL REGULATOR RUTR"/>
    <property type="match status" value="1"/>
</dbReference>
<dbReference type="SUPFAM" id="SSF48498">
    <property type="entry name" value="Tetracyclin repressor-like, C-terminal domain"/>
    <property type="match status" value="1"/>
</dbReference>
<dbReference type="InterPro" id="IPR039536">
    <property type="entry name" value="TetR_C_Proteobacteria"/>
</dbReference>
<dbReference type="PANTHER" id="PTHR30055:SF146">
    <property type="entry name" value="HTH-TYPE TRANSCRIPTIONAL DUAL REGULATOR CECR"/>
    <property type="match status" value="1"/>
</dbReference>
<dbReference type="RefSeq" id="WP_116391960.1">
    <property type="nucleotide sequence ID" value="NZ_QUQO01000001.1"/>
</dbReference>
<dbReference type="InterPro" id="IPR001647">
    <property type="entry name" value="HTH_TetR"/>
</dbReference>
<dbReference type="GO" id="GO:0000976">
    <property type="term" value="F:transcription cis-regulatory region binding"/>
    <property type="evidence" value="ECO:0007669"/>
    <property type="project" value="TreeGrafter"/>
</dbReference>
<dbReference type="GO" id="GO:0003700">
    <property type="term" value="F:DNA-binding transcription factor activity"/>
    <property type="evidence" value="ECO:0007669"/>
    <property type="project" value="TreeGrafter"/>
</dbReference>
<dbReference type="PROSITE" id="PS50977">
    <property type="entry name" value="HTH_TETR_2"/>
    <property type="match status" value="1"/>
</dbReference>
<dbReference type="Pfam" id="PF14246">
    <property type="entry name" value="TetR_C_7"/>
    <property type="match status" value="1"/>
</dbReference>
<evidence type="ECO:0000256" key="4">
    <source>
        <dbReference type="PROSITE-ProRule" id="PRU00335"/>
    </source>
</evidence>
<reference evidence="6 7" key="1">
    <citation type="submission" date="2018-08" db="EMBL/GenBank/DDBJ databases">
        <title>Parvularcula sp. SM1705, isolated from surface water of the South Sea China.</title>
        <authorList>
            <person name="Sun L."/>
        </authorList>
    </citation>
    <scope>NUCLEOTIDE SEQUENCE [LARGE SCALE GENOMIC DNA]</scope>
    <source>
        <strain evidence="6 7">SM1705</strain>
    </source>
</reference>
<organism evidence="6 7">
    <name type="scientific">Parvularcula marina</name>
    <dbReference type="NCBI Taxonomy" id="2292771"/>
    <lineage>
        <taxon>Bacteria</taxon>
        <taxon>Pseudomonadati</taxon>
        <taxon>Pseudomonadota</taxon>
        <taxon>Alphaproteobacteria</taxon>
        <taxon>Parvularculales</taxon>
        <taxon>Parvularculaceae</taxon>
        <taxon>Parvularcula</taxon>
    </lineage>
</organism>
<keyword evidence="1" id="KW-0805">Transcription regulation</keyword>
<dbReference type="FunFam" id="1.10.10.60:FF:000141">
    <property type="entry name" value="TetR family transcriptional regulator"/>
    <property type="match status" value="1"/>
</dbReference>
<dbReference type="Proteomes" id="UP000264589">
    <property type="component" value="Unassembled WGS sequence"/>
</dbReference>
<evidence type="ECO:0000256" key="3">
    <source>
        <dbReference type="ARBA" id="ARBA00023163"/>
    </source>
</evidence>
<dbReference type="Pfam" id="PF00440">
    <property type="entry name" value="TetR_N"/>
    <property type="match status" value="1"/>
</dbReference>